<dbReference type="Proteomes" id="UP000823775">
    <property type="component" value="Unassembled WGS sequence"/>
</dbReference>
<keyword evidence="2" id="KW-1185">Reference proteome</keyword>
<accession>A0ABS8RHW5</accession>
<reference evidence="1 2" key="1">
    <citation type="journal article" date="2021" name="BMC Genomics">
        <title>Datura genome reveals duplications of psychoactive alkaloid biosynthetic genes and high mutation rate following tissue culture.</title>
        <authorList>
            <person name="Rajewski A."/>
            <person name="Carter-House D."/>
            <person name="Stajich J."/>
            <person name="Litt A."/>
        </authorList>
    </citation>
    <scope>NUCLEOTIDE SEQUENCE [LARGE SCALE GENOMIC DNA]</scope>
    <source>
        <strain evidence="1">AR-01</strain>
    </source>
</reference>
<comment type="caution">
    <text evidence="1">The sequence shown here is derived from an EMBL/GenBank/DDBJ whole genome shotgun (WGS) entry which is preliminary data.</text>
</comment>
<organism evidence="1 2">
    <name type="scientific">Datura stramonium</name>
    <name type="common">Jimsonweed</name>
    <name type="synonym">Common thornapple</name>
    <dbReference type="NCBI Taxonomy" id="4076"/>
    <lineage>
        <taxon>Eukaryota</taxon>
        <taxon>Viridiplantae</taxon>
        <taxon>Streptophyta</taxon>
        <taxon>Embryophyta</taxon>
        <taxon>Tracheophyta</taxon>
        <taxon>Spermatophyta</taxon>
        <taxon>Magnoliopsida</taxon>
        <taxon>eudicotyledons</taxon>
        <taxon>Gunneridae</taxon>
        <taxon>Pentapetalae</taxon>
        <taxon>asterids</taxon>
        <taxon>lamiids</taxon>
        <taxon>Solanales</taxon>
        <taxon>Solanaceae</taxon>
        <taxon>Solanoideae</taxon>
        <taxon>Datureae</taxon>
        <taxon>Datura</taxon>
    </lineage>
</organism>
<evidence type="ECO:0000313" key="1">
    <source>
        <dbReference type="EMBL" id="MCD7446257.1"/>
    </source>
</evidence>
<name>A0ABS8RHW5_DATST</name>
<proteinExistence type="predicted"/>
<sequence>DKPLKHYPPKSGITVWVGETPRTSTVVLLATLVLKGSGGAASVAEGGVMRVYNFEDTMAPVTCPLTRGAKLKEAPLTQAHISLMRISSSTLDYFKASRN</sequence>
<feature type="non-terminal residue" evidence="1">
    <location>
        <position position="1"/>
    </location>
</feature>
<dbReference type="EMBL" id="JACEIK010000008">
    <property type="protein sequence ID" value="MCD7446257.1"/>
    <property type="molecule type" value="Genomic_DNA"/>
</dbReference>
<protein>
    <submittedName>
        <fullName evidence="1">Uncharacterized protein</fullName>
    </submittedName>
</protein>
<gene>
    <name evidence="1" type="ORF">HAX54_048455</name>
</gene>
<evidence type="ECO:0000313" key="2">
    <source>
        <dbReference type="Proteomes" id="UP000823775"/>
    </source>
</evidence>